<dbReference type="SUPFAM" id="SSF116734">
    <property type="entry name" value="DNA methylase specificity domain"/>
    <property type="match status" value="2"/>
</dbReference>
<keyword evidence="5" id="KW-0175">Coiled coil</keyword>
<feature type="domain" description="Type I restriction modification DNA specificity" evidence="6">
    <location>
        <begin position="239"/>
        <end position="414"/>
    </location>
</feature>
<dbReference type="HOGENOM" id="CLU_021095_10_3_9"/>
<dbReference type="KEGG" id="ccb:Clocel_1117"/>
<accession>D9SU38</accession>
<dbReference type="STRING" id="573061.Clocel_1117"/>
<keyword evidence="2" id="KW-0680">Restriction system</keyword>
<evidence type="ECO:0000259" key="6">
    <source>
        <dbReference type="Pfam" id="PF01420"/>
    </source>
</evidence>
<dbReference type="Gene3D" id="3.90.220.20">
    <property type="entry name" value="DNA methylase specificity domains"/>
    <property type="match status" value="2"/>
</dbReference>
<evidence type="ECO:0000313" key="8">
    <source>
        <dbReference type="Proteomes" id="UP000002730"/>
    </source>
</evidence>
<evidence type="ECO:0000256" key="1">
    <source>
        <dbReference type="ARBA" id="ARBA00010923"/>
    </source>
</evidence>
<organism evidence="7 8">
    <name type="scientific">Clostridium cellulovorans (strain ATCC 35296 / DSM 3052 / OCM 3 / 743B)</name>
    <dbReference type="NCBI Taxonomy" id="573061"/>
    <lineage>
        <taxon>Bacteria</taxon>
        <taxon>Bacillati</taxon>
        <taxon>Bacillota</taxon>
        <taxon>Clostridia</taxon>
        <taxon>Eubacteriales</taxon>
        <taxon>Clostridiaceae</taxon>
        <taxon>Clostridium</taxon>
    </lineage>
</organism>
<dbReference type="InterPro" id="IPR044946">
    <property type="entry name" value="Restrct_endonuc_typeI_TRD_sf"/>
</dbReference>
<dbReference type="EMBL" id="CP002160">
    <property type="protein sequence ID" value="ADL50876.1"/>
    <property type="molecule type" value="Genomic_DNA"/>
</dbReference>
<evidence type="ECO:0000256" key="3">
    <source>
        <dbReference type="ARBA" id="ARBA00023125"/>
    </source>
</evidence>
<evidence type="ECO:0000313" key="7">
    <source>
        <dbReference type="EMBL" id="ADL50876.1"/>
    </source>
</evidence>
<dbReference type="GO" id="GO:0003677">
    <property type="term" value="F:DNA binding"/>
    <property type="evidence" value="ECO:0007669"/>
    <property type="project" value="UniProtKB-KW"/>
</dbReference>
<protein>
    <submittedName>
        <fullName evidence="7">Restriction modification system DNA specificity domain</fullName>
    </submittedName>
</protein>
<gene>
    <name evidence="7" type="ordered locus">Clocel_1117</name>
</gene>
<evidence type="ECO:0000256" key="5">
    <source>
        <dbReference type="SAM" id="Coils"/>
    </source>
</evidence>
<dbReference type="PANTHER" id="PTHR43140:SF1">
    <property type="entry name" value="TYPE I RESTRICTION ENZYME ECOKI SPECIFICITY SUBUNIT"/>
    <property type="match status" value="1"/>
</dbReference>
<keyword evidence="3" id="KW-0238">DNA-binding</keyword>
<dbReference type="PANTHER" id="PTHR43140">
    <property type="entry name" value="TYPE-1 RESTRICTION ENZYME ECOKI SPECIFICITY PROTEIN"/>
    <property type="match status" value="1"/>
</dbReference>
<dbReference type="REBASE" id="27351">
    <property type="entry name" value="S.Cce743ORF1116P"/>
</dbReference>
<dbReference type="CDD" id="cd17246">
    <property type="entry name" value="RMtype1_S_SonII-TRD2-CR2_like"/>
    <property type="match status" value="1"/>
</dbReference>
<comment type="similarity">
    <text evidence="1">Belongs to the type-I restriction system S methylase family.</text>
</comment>
<dbReference type="Proteomes" id="UP000002730">
    <property type="component" value="Chromosome"/>
</dbReference>
<dbReference type="eggNOG" id="COG0732">
    <property type="taxonomic scope" value="Bacteria"/>
</dbReference>
<dbReference type="InterPro" id="IPR051212">
    <property type="entry name" value="Type-I_RE_S_subunit"/>
</dbReference>
<dbReference type="CDD" id="cd17293">
    <property type="entry name" value="RMtype1_S_Ppo21ORF8840P_TRD1-CR1_like"/>
    <property type="match status" value="1"/>
</dbReference>
<dbReference type="RefSeq" id="WP_010076275.1">
    <property type="nucleotide sequence ID" value="NC_014393.1"/>
</dbReference>
<feature type="domain" description="Type I restriction modification DNA specificity" evidence="6">
    <location>
        <begin position="25"/>
        <end position="197"/>
    </location>
</feature>
<name>D9SU38_CLOC7</name>
<reference evidence="7 8" key="1">
    <citation type="submission" date="2010-08" db="EMBL/GenBank/DDBJ databases">
        <title>Complete sequence of Clostridium cellulovorans 743B.</title>
        <authorList>
            <consortium name="US DOE Joint Genome Institute"/>
            <person name="Lucas S."/>
            <person name="Copeland A."/>
            <person name="Lapidus A."/>
            <person name="Cheng J.-F."/>
            <person name="Bruce D."/>
            <person name="Goodwin L."/>
            <person name="Pitluck S."/>
            <person name="Chertkov O."/>
            <person name="Detter J.C."/>
            <person name="Han C."/>
            <person name="Tapia R."/>
            <person name="Land M."/>
            <person name="Hauser L."/>
            <person name="Chang Y.-J."/>
            <person name="Jeffries C."/>
            <person name="Kyrpides N."/>
            <person name="Ivanova N."/>
            <person name="Mikhailova N."/>
            <person name="Hemme C.L."/>
            <person name="Woyke T."/>
        </authorList>
    </citation>
    <scope>NUCLEOTIDE SEQUENCE [LARGE SCALE GENOMIC DNA]</scope>
    <source>
        <strain evidence="8">ATCC 35296 / DSM 3052 / OCM 3 / 743B</strain>
    </source>
</reference>
<dbReference type="OrthoDB" id="9795776at2"/>
<dbReference type="Pfam" id="PF01420">
    <property type="entry name" value="Methylase_S"/>
    <property type="match status" value="2"/>
</dbReference>
<keyword evidence="8" id="KW-1185">Reference proteome</keyword>
<feature type="coiled-coil region" evidence="5">
    <location>
        <begin position="172"/>
        <end position="206"/>
    </location>
</feature>
<dbReference type="GO" id="GO:0009307">
    <property type="term" value="P:DNA restriction-modification system"/>
    <property type="evidence" value="ECO:0007669"/>
    <property type="project" value="UniProtKB-KW"/>
</dbReference>
<evidence type="ECO:0000256" key="4">
    <source>
        <dbReference type="ARBA" id="ARBA00038652"/>
    </source>
</evidence>
<comment type="subunit">
    <text evidence="4">The methyltransferase is composed of M and S polypeptides.</text>
</comment>
<sequence length="457" mass="52026">MAKKNLTLEEKLEDAIVKDVPYEVPENWVWSNLKSIADLVTGNTPSKNNEEFYGGKIPFIKPTDLNQGRILNSSTETLSNIGATKARILPKGSTAVCCIGATIGKVAYLNVEGATNQQINSIIPKKIYNLYVYYYTLSSYFHDTLIENSSSTTLPIINKSRMGELLIPLPPLKEQQRIVNRIENLFEKLDKAKELIEEAREGFEKRKAAITSKAFRGILNYRKGEKVNPINEGFYKLPYNWKWTKLEDICEKITDGTHNSPKSYEYGDYKYVTAKNIKEWGIDLSSITYVTKKEHIPIYKRCDVKYGDILYIKDGATTGIATINELTEEFSLLSSVALIRVGKCIDNKYLYYILNSFEIKKRILESVKGVAITRLTLKKINDIIIPLPPLEEQKEIVKILDKLLEEESKIKELTQLEDQINLIKKSILAKAFRGQLGTNCEEDESALELLKKILSRS</sequence>
<dbReference type="InterPro" id="IPR000055">
    <property type="entry name" value="Restrct_endonuc_typeI_TRD"/>
</dbReference>
<proteinExistence type="inferred from homology"/>
<dbReference type="AlphaFoldDB" id="D9SU38"/>
<evidence type="ECO:0000256" key="2">
    <source>
        <dbReference type="ARBA" id="ARBA00022747"/>
    </source>
</evidence>